<dbReference type="Proteomes" id="UP000242180">
    <property type="component" value="Unassembled WGS sequence"/>
</dbReference>
<dbReference type="AlphaFoldDB" id="A0A1X2HN33"/>
<reference evidence="2 3" key="1">
    <citation type="submission" date="2016-07" db="EMBL/GenBank/DDBJ databases">
        <title>Pervasive Adenine N6-methylation of Active Genes in Fungi.</title>
        <authorList>
            <consortium name="DOE Joint Genome Institute"/>
            <person name="Mondo S.J."/>
            <person name="Dannebaum R.O."/>
            <person name="Kuo R.C."/>
            <person name="Labutti K."/>
            <person name="Haridas S."/>
            <person name="Kuo A."/>
            <person name="Salamov A."/>
            <person name="Ahrendt S.R."/>
            <person name="Lipzen A."/>
            <person name="Sullivan W."/>
            <person name="Andreopoulos W.B."/>
            <person name="Clum A."/>
            <person name="Lindquist E."/>
            <person name="Daum C."/>
            <person name="Ramamoorthy G.K."/>
            <person name="Gryganskyi A."/>
            <person name="Culley D."/>
            <person name="Magnuson J.K."/>
            <person name="James T.Y."/>
            <person name="O'Malley M.A."/>
            <person name="Stajich J.E."/>
            <person name="Spatafora J.W."/>
            <person name="Visel A."/>
            <person name="Grigoriev I.V."/>
        </authorList>
    </citation>
    <scope>NUCLEOTIDE SEQUENCE [LARGE SCALE GENOMIC DNA]</scope>
    <source>
        <strain evidence="2 3">NRRL 2496</strain>
    </source>
</reference>
<comment type="caution">
    <text evidence="2">The sequence shown here is derived from an EMBL/GenBank/DDBJ whole genome shotgun (WGS) entry which is preliminary data.</text>
</comment>
<proteinExistence type="predicted"/>
<keyword evidence="3" id="KW-1185">Reference proteome</keyword>
<name>A0A1X2HN33_SYNRA</name>
<sequence>MLNSADGLGRRKNTDFVDAGRAPHEPARLSRDEVLASEYNEVCNRQTDSLPGLNDSTSESARVHAYMLQCNIITALFYGSECVFPM</sequence>
<protein>
    <submittedName>
        <fullName evidence="2">Uncharacterized protein</fullName>
    </submittedName>
</protein>
<evidence type="ECO:0000313" key="2">
    <source>
        <dbReference type="EMBL" id="ORZ00286.1"/>
    </source>
</evidence>
<gene>
    <name evidence="2" type="ORF">BCR43DRAFT_484952</name>
</gene>
<dbReference type="EMBL" id="MCGN01000002">
    <property type="protein sequence ID" value="ORZ00286.1"/>
    <property type="molecule type" value="Genomic_DNA"/>
</dbReference>
<dbReference type="InParanoid" id="A0A1X2HN33"/>
<accession>A0A1X2HN33</accession>
<evidence type="ECO:0000256" key="1">
    <source>
        <dbReference type="SAM" id="MobiDB-lite"/>
    </source>
</evidence>
<organism evidence="2 3">
    <name type="scientific">Syncephalastrum racemosum</name>
    <name type="common">Filamentous fungus</name>
    <dbReference type="NCBI Taxonomy" id="13706"/>
    <lineage>
        <taxon>Eukaryota</taxon>
        <taxon>Fungi</taxon>
        <taxon>Fungi incertae sedis</taxon>
        <taxon>Mucoromycota</taxon>
        <taxon>Mucoromycotina</taxon>
        <taxon>Mucoromycetes</taxon>
        <taxon>Mucorales</taxon>
        <taxon>Syncephalastraceae</taxon>
        <taxon>Syncephalastrum</taxon>
    </lineage>
</organism>
<feature type="non-terminal residue" evidence="2">
    <location>
        <position position="86"/>
    </location>
</feature>
<evidence type="ECO:0000313" key="3">
    <source>
        <dbReference type="Proteomes" id="UP000242180"/>
    </source>
</evidence>
<feature type="region of interest" description="Disordered" evidence="1">
    <location>
        <begin position="1"/>
        <end position="31"/>
    </location>
</feature>
<feature type="compositionally biased region" description="Basic and acidic residues" evidence="1">
    <location>
        <begin position="21"/>
        <end position="31"/>
    </location>
</feature>